<organism evidence="1">
    <name type="scientific">marine sediment metagenome</name>
    <dbReference type="NCBI Taxonomy" id="412755"/>
    <lineage>
        <taxon>unclassified sequences</taxon>
        <taxon>metagenomes</taxon>
        <taxon>ecological metagenomes</taxon>
    </lineage>
</organism>
<accession>A0A0F8WIL7</accession>
<gene>
    <name evidence="1" type="ORF">LCGC14_3063970</name>
</gene>
<protein>
    <submittedName>
        <fullName evidence="1">Uncharacterized protein</fullName>
    </submittedName>
</protein>
<name>A0A0F8WIL7_9ZZZZ</name>
<dbReference type="AlphaFoldDB" id="A0A0F8WIL7"/>
<comment type="caution">
    <text evidence="1">The sequence shown here is derived from an EMBL/GenBank/DDBJ whole genome shotgun (WGS) entry which is preliminary data.</text>
</comment>
<evidence type="ECO:0000313" key="1">
    <source>
        <dbReference type="EMBL" id="KKK56493.1"/>
    </source>
</evidence>
<dbReference type="EMBL" id="LAZR01064968">
    <property type="protein sequence ID" value="KKK56493.1"/>
    <property type="molecule type" value="Genomic_DNA"/>
</dbReference>
<reference evidence="1" key="1">
    <citation type="journal article" date="2015" name="Nature">
        <title>Complex archaea that bridge the gap between prokaryotes and eukaryotes.</title>
        <authorList>
            <person name="Spang A."/>
            <person name="Saw J.H."/>
            <person name="Jorgensen S.L."/>
            <person name="Zaremba-Niedzwiedzka K."/>
            <person name="Martijn J."/>
            <person name="Lind A.E."/>
            <person name="van Eijk R."/>
            <person name="Schleper C."/>
            <person name="Guy L."/>
            <person name="Ettema T.J."/>
        </authorList>
    </citation>
    <scope>NUCLEOTIDE SEQUENCE</scope>
</reference>
<proteinExistence type="predicted"/>
<sequence>MSIDCTQPMRNWTGEFVTEIKNIGKDEAGEPITETKNVPLGRIVAEHVAQTKIMPEKAFRFTILANRLHEGGKSIEMASEDLTVVIKAIKVSGLHPWARSHAIYLLDRQSVDDKEFLAMADKQYGRANGKPKRK</sequence>